<keyword evidence="1" id="KW-0805">Transcription regulation</keyword>
<evidence type="ECO:0000313" key="6">
    <source>
        <dbReference type="Proteomes" id="UP000461585"/>
    </source>
</evidence>
<dbReference type="SMART" id="SM00345">
    <property type="entry name" value="HTH_GNTR"/>
    <property type="match status" value="1"/>
</dbReference>
<sequence length="212" mass="23625">MEPIRAVQTKDNIARILRNGIFSGELVDGEELVQELVAEKLGVSRMPVREALQMLEQEGFLERLPNRHMRVVEVKHREILQNFRVLAAVEMEIALLLLLEKKDLAPLAHSLEACRTAAAQGEPEECAGCEMDFHLQLSGLLENKTLSRLHQRLLGGQFAYALQSVPRNPQMALKGLEAVLCAMEGKGQEGLRTSLDNYFDEIAAGMGKEVKP</sequence>
<dbReference type="Gene3D" id="1.20.120.530">
    <property type="entry name" value="GntR ligand-binding domain-like"/>
    <property type="match status" value="1"/>
</dbReference>
<gene>
    <name evidence="5" type="ORF">GXN74_03595</name>
</gene>
<dbReference type="PANTHER" id="PTHR43537:SF51">
    <property type="entry name" value="HTH-TYPE TRANSCRIPTIONAL REGULATOR LGOR-RELATED"/>
    <property type="match status" value="1"/>
</dbReference>
<dbReference type="GO" id="GO:0003700">
    <property type="term" value="F:DNA-binding transcription factor activity"/>
    <property type="evidence" value="ECO:0007669"/>
    <property type="project" value="InterPro"/>
</dbReference>
<dbReference type="InterPro" id="IPR036390">
    <property type="entry name" value="WH_DNA-bd_sf"/>
</dbReference>
<accession>A0A7X5KLL6</accession>
<dbReference type="Gene3D" id="1.10.10.10">
    <property type="entry name" value="Winged helix-like DNA-binding domain superfamily/Winged helix DNA-binding domain"/>
    <property type="match status" value="1"/>
</dbReference>
<dbReference type="EMBL" id="JAAEEH010000006">
    <property type="protein sequence ID" value="NDL66829.1"/>
    <property type="molecule type" value="Genomic_DNA"/>
</dbReference>
<dbReference type="CDD" id="cd07377">
    <property type="entry name" value="WHTH_GntR"/>
    <property type="match status" value="1"/>
</dbReference>
<evidence type="ECO:0000259" key="4">
    <source>
        <dbReference type="PROSITE" id="PS50949"/>
    </source>
</evidence>
<dbReference type="InterPro" id="IPR036388">
    <property type="entry name" value="WH-like_DNA-bd_sf"/>
</dbReference>
<dbReference type="InterPro" id="IPR008920">
    <property type="entry name" value="TF_FadR/GntR_C"/>
</dbReference>
<keyword evidence="2" id="KW-0238">DNA-binding</keyword>
<dbReference type="GO" id="GO:0003677">
    <property type="term" value="F:DNA binding"/>
    <property type="evidence" value="ECO:0007669"/>
    <property type="project" value="UniProtKB-KW"/>
</dbReference>
<dbReference type="SUPFAM" id="SSF48008">
    <property type="entry name" value="GntR ligand-binding domain-like"/>
    <property type="match status" value="1"/>
</dbReference>
<dbReference type="PROSITE" id="PS50949">
    <property type="entry name" value="HTH_GNTR"/>
    <property type="match status" value="1"/>
</dbReference>
<comment type="caution">
    <text evidence="5">The sequence shown here is derived from an EMBL/GenBank/DDBJ whole genome shotgun (WGS) entry which is preliminary data.</text>
</comment>
<reference evidence="5 6" key="1">
    <citation type="submission" date="2020-01" db="EMBL/GenBank/DDBJ databases">
        <title>Anaeroalcalibacter tamaniensis gen. nov., sp. nov., moderately halophilic strictly anaerobic fermenter bacterium from mud volcano of Taman peninsula.</title>
        <authorList>
            <person name="Frolova A."/>
            <person name="Merkel A.Y."/>
            <person name="Slobodkin A.I."/>
        </authorList>
    </citation>
    <scope>NUCLEOTIDE SEQUENCE [LARGE SCALE GENOMIC DNA]</scope>
    <source>
        <strain evidence="5 6">F-3ap</strain>
    </source>
</reference>
<dbReference type="Pfam" id="PF07729">
    <property type="entry name" value="FCD"/>
    <property type="match status" value="1"/>
</dbReference>
<dbReference type="PRINTS" id="PR00035">
    <property type="entry name" value="HTHGNTR"/>
</dbReference>
<dbReference type="InterPro" id="IPR011711">
    <property type="entry name" value="GntR_C"/>
</dbReference>
<keyword evidence="6" id="KW-1185">Reference proteome</keyword>
<dbReference type="InterPro" id="IPR000524">
    <property type="entry name" value="Tscrpt_reg_HTH_GntR"/>
</dbReference>
<evidence type="ECO:0000256" key="3">
    <source>
        <dbReference type="ARBA" id="ARBA00023163"/>
    </source>
</evidence>
<name>A0A7X5KLL6_9FIRM</name>
<protein>
    <submittedName>
        <fullName evidence="5">GntR family transcriptional regulator</fullName>
    </submittedName>
</protein>
<dbReference type="Pfam" id="PF00392">
    <property type="entry name" value="GntR"/>
    <property type="match status" value="1"/>
</dbReference>
<evidence type="ECO:0000256" key="2">
    <source>
        <dbReference type="ARBA" id="ARBA00023125"/>
    </source>
</evidence>
<evidence type="ECO:0000256" key="1">
    <source>
        <dbReference type="ARBA" id="ARBA00023015"/>
    </source>
</evidence>
<proteinExistence type="predicted"/>
<dbReference type="RefSeq" id="WP_162369557.1">
    <property type="nucleotide sequence ID" value="NZ_JAAEEH010000006.1"/>
</dbReference>
<dbReference type="PANTHER" id="PTHR43537">
    <property type="entry name" value="TRANSCRIPTIONAL REGULATOR, GNTR FAMILY"/>
    <property type="match status" value="1"/>
</dbReference>
<dbReference type="SUPFAM" id="SSF46785">
    <property type="entry name" value="Winged helix' DNA-binding domain"/>
    <property type="match status" value="1"/>
</dbReference>
<dbReference type="Proteomes" id="UP000461585">
    <property type="component" value="Unassembled WGS sequence"/>
</dbReference>
<evidence type="ECO:0000313" key="5">
    <source>
        <dbReference type="EMBL" id="NDL66829.1"/>
    </source>
</evidence>
<keyword evidence="3" id="KW-0804">Transcription</keyword>
<organism evidence="5 6">
    <name type="scientific">Anaerotalea alkaliphila</name>
    <dbReference type="NCBI Taxonomy" id="2662126"/>
    <lineage>
        <taxon>Bacteria</taxon>
        <taxon>Bacillati</taxon>
        <taxon>Bacillota</taxon>
        <taxon>Clostridia</taxon>
        <taxon>Eubacteriales</taxon>
        <taxon>Anaerotalea</taxon>
    </lineage>
</organism>
<dbReference type="AlphaFoldDB" id="A0A7X5KLL6"/>
<feature type="domain" description="HTH gntR-type" evidence="4">
    <location>
        <begin position="7"/>
        <end position="74"/>
    </location>
</feature>